<evidence type="ECO:0000313" key="2">
    <source>
        <dbReference type="EMBL" id="RXN09500.1"/>
    </source>
</evidence>
<evidence type="ECO:0000256" key="1">
    <source>
        <dbReference type="SAM" id="MobiDB-lite"/>
    </source>
</evidence>
<protein>
    <submittedName>
        <fullName evidence="2">Uncharacterized protein</fullName>
    </submittedName>
</protein>
<accession>A0A498LMY0</accession>
<evidence type="ECO:0000313" key="3">
    <source>
        <dbReference type="Proteomes" id="UP000290572"/>
    </source>
</evidence>
<reference evidence="2 3" key="1">
    <citation type="submission" date="2018-03" db="EMBL/GenBank/DDBJ databases">
        <title>Draft genome sequence of Rohu Carp (Labeo rohita).</title>
        <authorList>
            <person name="Das P."/>
            <person name="Kushwaha B."/>
            <person name="Joshi C.G."/>
            <person name="Kumar D."/>
            <person name="Nagpure N.S."/>
            <person name="Sahoo L."/>
            <person name="Das S.P."/>
            <person name="Bit A."/>
            <person name="Patnaik S."/>
            <person name="Meher P.K."/>
            <person name="Jayasankar P."/>
            <person name="Koringa P.G."/>
            <person name="Patel N.V."/>
            <person name="Hinsu A.T."/>
            <person name="Kumar R."/>
            <person name="Pandey M."/>
            <person name="Agarwal S."/>
            <person name="Srivastava S."/>
            <person name="Singh M."/>
            <person name="Iquebal M.A."/>
            <person name="Jaiswal S."/>
            <person name="Angadi U.B."/>
            <person name="Kumar N."/>
            <person name="Raza M."/>
            <person name="Shah T.M."/>
            <person name="Rai A."/>
            <person name="Jena J.K."/>
        </authorList>
    </citation>
    <scope>NUCLEOTIDE SEQUENCE [LARGE SCALE GENOMIC DNA]</scope>
    <source>
        <strain evidence="2">DASCIFA01</strain>
        <tissue evidence="2">Testis</tissue>
    </source>
</reference>
<dbReference type="EMBL" id="QBIY01013274">
    <property type="protein sequence ID" value="RXN09500.1"/>
    <property type="molecule type" value="Genomic_DNA"/>
</dbReference>
<keyword evidence="3" id="KW-1185">Reference proteome</keyword>
<dbReference type="AlphaFoldDB" id="A0A498LMY0"/>
<proteinExistence type="predicted"/>
<dbReference type="Proteomes" id="UP000290572">
    <property type="component" value="Unassembled WGS sequence"/>
</dbReference>
<sequence length="120" mass="13452">MARAEWRSSGSERGGPGEAFPTLSSRPETAILMVRTLSSSCVICPYGPWWGRTLPYGQDPWMLLMSPSYIRLGGFDYCFYSSTTGHYRVSSRKFRHELPLTSLAECTTFFSCLALRGFCG</sequence>
<organism evidence="2 3">
    <name type="scientific">Labeo rohita</name>
    <name type="common">Indian major carp</name>
    <name type="synonym">Cyprinus rohita</name>
    <dbReference type="NCBI Taxonomy" id="84645"/>
    <lineage>
        <taxon>Eukaryota</taxon>
        <taxon>Metazoa</taxon>
        <taxon>Chordata</taxon>
        <taxon>Craniata</taxon>
        <taxon>Vertebrata</taxon>
        <taxon>Euteleostomi</taxon>
        <taxon>Actinopterygii</taxon>
        <taxon>Neopterygii</taxon>
        <taxon>Teleostei</taxon>
        <taxon>Ostariophysi</taxon>
        <taxon>Cypriniformes</taxon>
        <taxon>Cyprinidae</taxon>
        <taxon>Labeoninae</taxon>
        <taxon>Labeonini</taxon>
        <taxon>Labeo</taxon>
    </lineage>
</organism>
<gene>
    <name evidence="2" type="ORF">ROHU_011016</name>
</gene>
<feature type="region of interest" description="Disordered" evidence="1">
    <location>
        <begin position="1"/>
        <end position="23"/>
    </location>
</feature>
<comment type="caution">
    <text evidence="2">The sequence shown here is derived from an EMBL/GenBank/DDBJ whole genome shotgun (WGS) entry which is preliminary data.</text>
</comment>
<name>A0A498LMY0_LABRO</name>